<feature type="coiled-coil region" evidence="1">
    <location>
        <begin position="161"/>
        <end position="188"/>
    </location>
</feature>
<proteinExistence type="predicted"/>
<dbReference type="AlphaFoldDB" id="A0A9N9D5G7"/>
<evidence type="ECO:0000313" key="2">
    <source>
        <dbReference type="EMBL" id="CAG8627606.1"/>
    </source>
</evidence>
<accession>A0A9N9D5G7</accession>
<dbReference type="EMBL" id="CAJVQA010005766">
    <property type="protein sequence ID" value="CAG8627606.1"/>
    <property type="molecule type" value="Genomic_DNA"/>
</dbReference>
<comment type="caution">
    <text evidence="2">The sequence shown here is derived from an EMBL/GenBank/DDBJ whole genome shotgun (WGS) entry which is preliminary data.</text>
</comment>
<name>A0A9N9D5G7_9GLOM</name>
<dbReference type="OrthoDB" id="7693963at2759"/>
<gene>
    <name evidence="2" type="ORF">CPELLU_LOCUS8232</name>
</gene>
<protein>
    <submittedName>
        <fullName evidence="2">16866_t:CDS:1</fullName>
    </submittedName>
</protein>
<sequence length="284" mass="32418">MDETGFILIPKLEKVIAKKGSHQVHKVAHGNSHEHISVAPTILATGSYILPLVIYKYDKYHNTTSKVVTKYTFAKLFGPAFIETYALSAICNAFKATGIWLFNSKTISPDHLNPSLATEQFDIVPSPSQLSKLIMSSLQSTTKLNHFHYTCINFIQLISENEMLKNEIKLLKVQLTATQEELETYKSLGTSSLYSVFKYISHVPQAGPSDISSVNQQEPSPFFKKRKTFLFAQLLTNDESWQKLKETNKEAERKVEEVKWKKVLAAQKKIKRQQKLEQKKEEHE</sequence>
<organism evidence="2 3">
    <name type="scientific">Cetraspora pellucida</name>
    <dbReference type="NCBI Taxonomy" id="1433469"/>
    <lineage>
        <taxon>Eukaryota</taxon>
        <taxon>Fungi</taxon>
        <taxon>Fungi incertae sedis</taxon>
        <taxon>Mucoromycota</taxon>
        <taxon>Glomeromycotina</taxon>
        <taxon>Glomeromycetes</taxon>
        <taxon>Diversisporales</taxon>
        <taxon>Gigasporaceae</taxon>
        <taxon>Cetraspora</taxon>
    </lineage>
</organism>
<keyword evidence="3" id="KW-1185">Reference proteome</keyword>
<evidence type="ECO:0000313" key="3">
    <source>
        <dbReference type="Proteomes" id="UP000789759"/>
    </source>
</evidence>
<dbReference type="Proteomes" id="UP000789759">
    <property type="component" value="Unassembled WGS sequence"/>
</dbReference>
<evidence type="ECO:0000256" key="1">
    <source>
        <dbReference type="SAM" id="Coils"/>
    </source>
</evidence>
<reference evidence="2" key="1">
    <citation type="submission" date="2021-06" db="EMBL/GenBank/DDBJ databases">
        <authorList>
            <person name="Kallberg Y."/>
            <person name="Tangrot J."/>
            <person name="Rosling A."/>
        </authorList>
    </citation>
    <scope>NUCLEOTIDE SEQUENCE</scope>
    <source>
        <strain evidence="2">FL966</strain>
    </source>
</reference>
<keyword evidence="1" id="KW-0175">Coiled coil</keyword>